<feature type="transmembrane region" description="Helical" evidence="2">
    <location>
        <begin position="273"/>
        <end position="296"/>
    </location>
</feature>
<organism evidence="3 4">
    <name type="scientific">Cryptococcus neoformans Tu259-1</name>
    <dbReference type="NCBI Taxonomy" id="1230072"/>
    <lineage>
        <taxon>Eukaryota</taxon>
        <taxon>Fungi</taxon>
        <taxon>Dikarya</taxon>
        <taxon>Basidiomycota</taxon>
        <taxon>Agaricomycotina</taxon>
        <taxon>Tremellomycetes</taxon>
        <taxon>Tremellales</taxon>
        <taxon>Cryptococcaceae</taxon>
        <taxon>Cryptococcus</taxon>
        <taxon>Cryptococcus neoformans species complex</taxon>
    </lineage>
</organism>
<evidence type="ECO:0000256" key="2">
    <source>
        <dbReference type="SAM" id="Phobius"/>
    </source>
</evidence>
<dbReference type="PANTHER" id="PTHR15887">
    <property type="entry name" value="TRANSMEMBRANE PROTEIN 69"/>
    <property type="match status" value="1"/>
</dbReference>
<sequence>MNRSLRILKPQTYALPYRPRPTGLPSNLLRPAAPTSTPAGAKVSQYLTFMRTYATGPSQGAGHDDKYIEKQKATPGAKEELKGLTTDFAKLVAGNSREAAQMGAREQSTARAHPGSITEDFGSITSAMWTAVPKPAMFFGLAGTLPYLGTSLGTVFLARQASIASANGSGAELADILQNLHFVEHIQITYGAVLLSFLGAIHWGMEFAKLGGEKGALRLALGAAPVLFAWPTTFLSHGVALAAQWCGFTAMWAADQRASSAGWTTGWYSTYRFYLSIVVGFSIIGTLAGTSIYGAGAGANFDPDTKHFEHNTRRVSPLARFDRVKDMRETSKSRIEGKVKGDISVVEDDESFLRLKNVQKEEDQKKEEEEEQKKKAEKQDKKESEQKDKSPKGMKDDQKERTGGGEKKDEGKKDEGQKDKGKQDGGQPEKKDQGGEKDPKQAEKEDQDAKKKKAQEEKGAAGNPNAGMR</sequence>
<dbReference type="PANTHER" id="PTHR15887:SF1">
    <property type="entry name" value="TRANSMEMBRANE PROTEIN 69"/>
    <property type="match status" value="1"/>
</dbReference>
<reference evidence="3 4" key="1">
    <citation type="submission" date="2017-06" db="EMBL/GenBank/DDBJ databases">
        <title>Global population genomics of the pathogenic fungus Cryptococcus neoformans var. grubii.</title>
        <authorList>
            <person name="Cuomo C."/>
            <person name="Litvintseva A."/>
            <person name="Chen Y."/>
            <person name="Young S."/>
            <person name="Zeng Q."/>
            <person name="Chapman S."/>
            <person name="Gujja S."/>
            <person name="Saif S."/>
            <person name="Birren B."/>
        </authorList>
    </citation>
    <scope>NUCLEOTIDE SEQUENCE [LARGE SCALE GENOMIC DNA]</scope>
    <source>
        <strain evidence="3 4">Tu259-1</strain>
    </source>
</reference>
<feature type="transmembrane region" description="Helical" evidence="2">
    <location>
        <begin position="136"/>
        <end position="158"/>
    </location>
</feature>
<feature type="compositionally biased region" description="Basic and acidic residues" evidence="1">
    <location>
        <begin position="358"/>
        <end position="459"/>
    </location>
</feature>
<proteinExistence type="predicted"/>
<dbReference type="Proteomes" id="UP000199727">
    <property type="component" value="Unassembled WGS sequence"/>
</dbReference>
<feature type="transmembrane region" description="Helical" evidence="2">
    <location>
        <begin position="226"/>
        <end position="253"/>
    </location>
</feature>
<feature type="transmembrane region" description="Helical" evidence="2">
    <location>
        <begin position="188"/>
        <end position="205"/>
    </location>
</feature>
<keyword evidence="2" id="KW-0472">Membrane</keyword>
<dbReference type="AlphaFoldDB" id="A0A854Q9J9"/>
<dbReference type="EMBL" id="AMKT01000067">
    <property type="protein sequence ID" value="OXG16603.1"/>
    <property type="molecule type" value="Genomic_DNA"/>
</dbReference>
<keyword evidence="2" id="KW-0812">Transmembrane</keyword>
<name>A0A854Q9J9_CRYNE</name>
<feature type="region of interest" description="Disordered" evidence="1">
    <location>
        <begin position="17"/>
        <end position="37"/>
    </location>
</feature>
<feature type="region of interest" description="Disordered" evidence="1">
    <location>
        <begin position="357"/>
        <end position="469"/>
    </location>
</feature>
<keyword evidence="2" id="KW-1133">Transmembrane helix</keyword>
<evidence type="ECO:0000313" key="4">
    <source>
        <dbReference type="Proteomes" id="UP000199727"/>
    </source>
</evidence>
<evidence type="ECO:0000313" key="3">
    <source>
        <dbReference type="EMBL" id="OXG16603.1"/>
    </source>
</evidence>
<comment type="caution">
    <text evidence="3">The sequence shown here is derived from an EMBL/GenBank/DDBJ whole genome shotgun (WGS) entry which is preliminary data.</text>
</comment>
<dbReference type="InterPro" id="IPR021836">
    <property type="entry name" value="DUF3429"/>
</dbReference>
<accession>A0A854Q9J9</accession>
<gene>
    <name evidence="3" type="ORF">C361_04974</name>
</gene>
<dbReference type="Pfam" id="PF11911">
    <property type="entry name" value="DUF3429"/>
    <property type="match status" value="1"/>
</dbReference>
<protein>
    <submittedName>
        <fullName evidence="3">Uncharacterized protein</fullName>
    </submittedName>
</protein>
<evidence type="ECO:0000256" key="1">
    <source>
        <dbReference type="SAM" id="MobiDB-lite"/>
    </source>
</evidence>
<dbReference type="OrthoDB" id="194289at2759"/>